<gene>
    <name evidence="1" type="ORF">FIL88_00870</name>
</gene>
<dbReference type="EMBL" id="VICH01000001">
    <property type="protein sequence ID" value="TQV70487.1"/>
    <property type="molecule type" value="Genomic_DNA"/>
</dbReference>
<organism evidence="1 2">
    <name type="scientific">Aliiroseovarius halocynthiae</name>
    <dbReference type="NCBI Taxonomy" id="985055"/>
    <lineage>
        <taxon>Bacteria</taxon>
        <taxon>Pseudomonadati</taxon>
        <taxon>Pseudomonadota</taxon>
        <taxon>Alphaproteobacteria</taxon>
        <taxon>Rhodobacterales</taxon>
        <taxon>Paracoccaceae</taxon>
        <taxon>Aliiroseovarius</taxon>
    </lineage>
</organism>
<dbReference type="Proteomes" id="UP000315816">
    <property type="component" value="Unassembled WGS sequence"/>
</dbReference>
<evidence type="ECO:0000313" key="1">
    <source>
        <dbReference type="EMBL" id="TQV70487.1"/>
    </source>
</evidence>
<evidence type="ECO:0000313" key="2">
    <source>
        <dbReference type="Proteomes" id="UP000315816"/>
    </source>
</evidence>
<proteinExistence type="predicted"/>
<keyword evidence="2" id="KW-1185">Reference proteome</keyword>
<name>A0A545SZU2_9RHOB</name>
<accession>A0A545SZU2</accession>
<dbReference type="AlphaFoldDB" id="A0A545SZU2"/>
<protein>
    <submittedName>
        <fullName evidence="1">DUF3108 domain-containing protein</fullName>
    </submittedName>
</protein>
<dbReference type="RefSeq" id="WP_185960800.1">
    <property type="nucleotide sequence ID" value="NZ_ML660019.1"/>
</dbReference>
<sequence>MLRKTAAFEVKMRTFIVLISLLIASPVAADELKFDVRGWGITIGKMVLVDKGADAIGQFRTTGLAGAVAKVRFDMKRSGTTYRAALHTGRRDRTDQVDIPAHDPRLDPLSALMRVLALKDQSAGCAMQAVVFDGIRELVLTLEQAGPLRCRGTLTRRRGYSAVELAEARAFPISVHYENRTGGMVARKARVGTVHGKVSLILRD</sequence>
<comment type="caution">
    <text evidence="1">The sequence shown here is derived from an EMBL/GenBank/DDBJ whole genome shotgun (WGS) entry which is preliminary data.</text>
</comment>
<reference evidence="1 2" key="1">
    <citation type="submission" date="2019-06" db="EMBL/GenBank/DDBJ databases">
        <title>A novel species of marine bacteria.</title>
        <authorList>
            <person name="Wang Y."/>
        </authorList>
    </citation>
    <scope>NUCLEOTIDE SEQUENCE [LARGE SCALE GENOMIC DNA]</scope>
    <source>
        <strain evidence="1 2">MA1-10</strain>
    </source>
</reference>